<evidence type="ECO:0000313" key="3">
    <source>
        <dbReference type="Proteomes" id="UP000230423"/>
    </source>
</evidence>
<dbReference type="Proteomes" id="UP000230423">
    <property type="component" value="Unassembled WGS sequence"/>
</dbReference>
<proteinExistence type="inferred from homology"/>
<name>A0A2G9TD96_TELCI</name>
<dbReference type="GO" id="GO:0005739">
    <property type="term" value="C:mitochondrion"/>
    <property type="evidence" value="ECO:0007669"/>
    <property type="project" value="TreeGrafter"/>
</dbReference>
<keyword evidence="3" id="KW-1185">Reference proteome</keyword>
<gene>
    <name evidence="2" type="ORF">TELCIR_22675</name>
</gene>
<comment type="similarity">
    <text evidence="1">Belongs to the HesB/IscA family.</text>
</comment>
<reference evidence="2 3" key="1">
    <citation type="submission" date="2015-09" db="EMBL/GenBank/DDBJ databases">
        <title>Draft genome of the parasitic nematode Teladorsagia circumcincta isolate WARC Sus (inbred).</title>
        <authorList>
            <person name="Mitreva M."/>
        </authorList>
    </citation>
    <scope>NUCLEOTIDE SEQUENCE [LARGE SCALE GENOMIC DNA]</scope>
    <source>
        <strain evidence="2 3">S</strain>
    </source>
</reference>
<dbReference type="EMBL" id="KZ383545">
    <property type="protein sequence ID" value="PIO55934.1"/>
    <property type="molecule type" value="Genomic_DNA"/>
</dbReference>
<dbReference type="GO" id="GO:0005506">
    <property type="term" value="F:iron ion binding"/>
    <property type="evidence" value="ECO:0007669"/>
    <property type="project" value="TreeGrafter"/>
</dbReference>
<evidence type="ECO:0000256" key="1">
    <source>
        <dbReference type="ARBA" id="ARBA00006718"/>
    </source>
</evidence>
<evidence type="ECO:0000313" key="2">
    <source>
        <dbReference type="EMBL" id="PIO55934.1"/>
    </source>
</evidence>
<dbReference type="OrthoDB" id="1938621at2759"/>
<dbReference type="Gene3D" id="2.60.300.12">
    <property type="entry name" value="HesB-like domain"/>
    <property type="match status" value="1"/>
</dbReference>
<dbReference type="GO" id="GO:0051537">
    <property type="term" value="F:2 iron, 2 sulfur cluster binding"/>
    <property type="evidence" value="ECO:0007669"/>
    <property type="project" value="TreeGrafter"/>
</dbReference>
<accession>A0A2G9TD96</accession>
<dbReference type="SUPFAM" id="SSF89360">
    <property type="entry name" value="HesB-like domain"/>
    <property type="match status" value="1"/>
</dbReference>
<dbReference type="PANTHER" id="PTHR43011">
    <property type="entry name" value="IRON-SULFUR CLUSTER ASSEMBLY 2 HOMOLOG, MITOCHONDRIAL"/>
    <property type="match status" value="1"/>
</dbReference>
<dbReference type="GO" id="GO:0016226">
    <property type="term" value="P:iron-sulfur cluster assembly"/>
    <property type="evidence" value="ECO:0007669"/>
    <property type="project" value="TreeGrafter"/>
</dbReference>
<dbReference type="InterPro" id="IPR035903">
    <property type="entry name" value="HesB-like_dom_sf"/>
</dbReference>
<protein>
    <submittedName>
        <fullName evidence="2">HesB-like protein</fullName>
    </submittedName>
</protein>
<dbReference type="AlphaFoldDB" id="A0A2G9TD96"/>
<dbReference type="GO" id="GO:0051539">
    <property type="term" value="F:4 iron, 4 sulfur cluster binding"/>
    <property type="evidence" value="ECO:0007669"/>
    <property type="project" value="TreeGrafter"/>
</dbReference>
<dbReference type="PANTHER" id="PTHR43011:SF1">
    <property type="entry name" value="IRON-SULFUR CLUSTER ASSEMBLY 2 HOMOLOG, MITOCHONDRIAL"/>
    <property type="match status" value="1"/>
</dbReference>
<organism evidence="2 3">
    <name type="scientific">Teladorsagia circumcincta</name>
    <name type="common">Brown stomach worm</name>
    <name type="synonym">Ostertagia circumcincta</name>
    <dbReference type="NCBI Taxonomy" id="45464"/>
    <lineage>
        <taxon>Eukaryota</taxon>
        <taxon>Metazoa</taxon>
        <taxon>Ecdysozoa</taxon>
        <taxon>Nematoda</taxon>
        <taxon>Chromadorea</taxon>
        <taxon>Rhabditida</taxon>
        <taxon>Rhabditina</taxon>
        <taxon>Rhabditomorpha</taxon>
        <taxon>Strongyloidea</taxon>
        <taxon>Trichostrongylidae</taxon>
        <taxon>Teladorsagia</taxon>
    </lineage>
</organism>
<sequence length="119" mass="13230">MLLSSRVVCCASRLSRNFCVSSSPVKSLTTEDVKVTDRALQRLKVIFITSVFIADFMGNVQEVLSPGERLRVEVDGGGCSGFEYKIKLDSKLQNDDRLWKGDNVEVVIDEVGNSSLHYL</sequence>